<dbReference type="InterPro" id="IPR036390">
    <property type="entry name" value="WH_DNA-bd_sf"/>
</dbReference>
<dbReference type="SUPFAM" id="SSF53067">
    <property type="entry name" value="Actin-like ATPase domain"/>
    <property type="match status" value="1"/>
</dbReference>
<dbReference type="PROSITE" id="PS01125">
    <property type="entry name" value="ROK"/>
    <property type="match status" value="1"/>
</dbReference>
<dbReference type="InterPro" id="IPR043129">
    <property type="entry name" value="ATPase_NBD"/>
</dbReference>
<dbReference type="PANTHER" id="PTHR18964:SF149">
    <property type="entry name" value="BIFUNCTIONAL UDP-N-ACETYLGLUCOSAMINE 2-EPIMERASE_N-ACETYLMANNOSAMINE KINASE"/>
    <property type="match status" value="1"/>
</dbReference>
<keyword evidence="6" id="KW-1185">Reference proteome</keyword>
<dbReference type="Pfam" id="PF00480">
    <property type="entry name" value="ROK"/>
    <property type="match status" value="1"/>
</dbReference>
<comment type="function">
    <text evidence="1">Transcriptional repressor of xylose-utilizing enzymes.</text>
</comment>
<protein>
    <submittedName>
        <fullName evidence="5">ROK family protein</fullName>
    </submittedName>
</protein>
<evidence type="ECO:0000256" key="4">
    <source>
        <dbReference type="ARBA" id="ARBA00023125"/>
    </source>
</evidence>
<dbReference type="CDD" id="cd00090">
    <property type="entry name" value="HTH_ARSR"/>
    <property type="match status" value="1"/>
</dbReference>
<dbReference type="RefSeq" id="WP_209366130.1">
    <property type="nucleotide sequence ID" value="NZ_CP046956.1"/>
</dbReference>
<evidence type="ECO:0000256" key="2">
    <source>
        <dbReference type="ARBA" id="ARBA00006479"/>
    </source>
</evidence>
<proteinExistence type="inferred from homology"/>
<reference evidence="5 6" key="1">
    <citation type="submission" date="2019-12" db="EMBL/GenBank/DDBJ databases">
        <title>The whole genome sequencing of a strain isolated from a Mars analog, Dalangtan Playa.</title>
        <authorList>
            <person name="Huang T."/>
        </authorList>
    </citation>
    <scope>NUCLEOTIDE SEQUENCE [LARGE SCALE GENOMIC DNA]</scope>
    <source>
        <strain evidence="5 6">DP4-553-S</strain>
    </source>
</reference>
<dbReference type="InterPro" id="IPR011991">
    <property type="entry name" value="ArsR-like_HTH"/>
</dbReference>
<name>A0ABX7VZ84_9BACI</name>
<evidence type="ECO:0000256" key="1">
    <source>
        <dbReference type="ARBA" id="ARBA00002486"/>
    </source>
</evidence>
<evidence type="ECO:0000256" key="3">
    <source>
        <dbReference type="ARBA" id="ARBA00022629"/>
    </source>
</evidence>
<dbReference type="Gene3D" id="1.10.10.10">
    <property type="entry name" value="Winged helix-like DNA-binding domain superfamily/Winged helix DNA-binding domain"/>
    <property type="match status" value="1"/>
</dbReference>
<dbReference type="EMBL" id="CP046956">
    <property type="protein sequence ID" value="QTN01009.1"/>
    <property type="molecule type" value="Genomic_DNA"/>
</dbReference>
<dbReference type="SUPFAM" id="SSF46785">
    <property type="entry name" value="Winged helix' DNA-binding domain"/>
    <property type="match status" value="1"/>
</dbReference>
<accession>A0ABX7VZ84</accession>
<keyword evidence="4" id="KW-0238">DNA-binding</keyword>
<keyword evidence="3" id="KW-0859">Xylose metabolism</keyword>
<dbReference type="Pfam" id="PF13412">
    <property type="entry name" value="HTH_24"/>
    <property type="match status" value="1"/>
</dbReference>
<dbReference type="Proteomes" id="UP000665043">
    <property type="component" value="Chromosome"/>
</dbReference>
<evidence type="ECO:0000313" key="6">
    <source>
        <dbReference type="Proteomes" id="UP000665043"/>
    </source>
</evidence>
<organism evidence="5 6">
    <name type="scientific">Sediminibacillus dalangtanensis</name>
    <dbReference type="NCBI Taxonomy" id="2729421"/>
    <lineage>
        <taxon>Bacteria</taxon>
        <taxon>Bacillati</taxon>
        <taxon>Bacillota</taxon>
        <taxon>Bacilli</taxon>
        <taxon>Bacillales</taxon>
        <taxon>Bacillaceae</taxon>
        <taxon>Sediminibacillus</taxon>
    </lineage>
</organism>
<dbReference type="InterPro" id="IPR049874">
    <property type="entry name" value="ROK_cs"/>
</dbReference>
<dbReference type="InterPro" id="IPR036388">
    <property type="entry name" value="WH-like_DNA-bd_sf"/>
</dbReference>
<gene>
    <name evidence="5" type="ORF">ERJ70_17975</name>
</gene>
<dbReference type="Gene3D" id="3.30.420.40">
    <property type="match status" value="2"/>
</dbReference>
<evidence type="ECO:0000313" key="5">
    <source>
        <dbReference type="EMBL" id="QTN01009.1"/>
    </source>
</evidence>
<sequence length="404" mass="42763">MQRGSFQWMKTLNKSIILNKIRTDGPISRAQIAKDTKLTPPTVSSIVKELIEQGIVRESTQGTSQGGRKPTMLIINSTEFYIIGIDAGPRTVKFVLADLSGDLKEEKITAVNSTITSHQFIDILIAGIKNLLLARQSLAQKVVGIGVAMHGVVKVEEGISEFAPNLDLHDVPIKQELEKAFDYEVKVENDARAMALGEAWFGDSAGVKSMLALNIGSGIGAGLMIDGKLYHGEYDLAGEIGHMTLDINGERCTCGNNGCLQTVASGPAIEKRAKQLLAEGKAVGLSSLAGGNPEEVSGELVYQAAIQGDKDSKAILEETGTYIGIGLANLIHVINPSKIVIGGGVSNAGDMILQPIKQTIKARALTAEAKQTEVTISPLKENATVLGAVALVLTELFDPMAPGA</sequence>
<dbReference type="CDD" id="cd24076">
    <property type="entry name" value="ASKHA_ATPase_ROK_BsXylR-like"/>
    <property type="match status" value="1"/>
</dbReference>
<dbReference type="PANTHER" id="PTHR18964">
    <property type="entry name" value="ROK (REPRESSOR, ORF, KINASE) FAMILY"/>
    <property type="match status" value="1"/>
</dbReference>
<keyword evidence="3" id="KW-0119">Carbohydrate metabolism</keyword>
<comment type="similarity">
    <text evidence="2">Belongs to the ROK (NagC/XylR) family.</text>
</comment>
<dbReference type="InterPro" id="IPR000600">
    <property type="entry name" value="ROK"/>
</dbReference>